<name>A0AAE9Z8P0_9GAMM</name>
<dbReference type="AlphaFoldDB" id="A0AAE9Z8P0"/>
<dbReference type="EMBL" id="CP059734">
    <property type="protein sequence ID" value="WDE08801.1"/>
    <property type="molecule type" value="Genomic_DNA"/>
</dbReference>
<reference evidence="1 2" key="2">
    <citation type="journal article" date="2022" name="Mar. Drugs">
        <title>Bioassay-Guided Fractionation Leads to the Detection of Cholic Acid Generated by the Rare Thalassomonas sp.</title>
        <authorList>
            <person name="Pheiffer F."/>
            <person name="Schneider Y.K."/>
            <person name="Hansen E.H."/>
            <person name="Andersen J.H."/>
            <person name="Isaksson J."/>
            <person name="Busche T."/>
            <person name="R C."/>
            <person name="Kalinowski J."/>
            <person name="Zyl L.V."/>
            <person name="Trindade M."/>
        </authorList>
    </citation>
    <scope>NUCLEOTIDE SEQUENCE [LARGE SCALE GENOMIC DNA]</scope>
    <source>
        <strain evidence="1 2">XOM25</strain>
    </source>
</reference>
<accession>A0AAE9Z8P0</accession>
<reference evidence="1 2" key="1">
    <citation type="journal article" date="2015" name="Genome Announc.">
        <title>Draft Genome Sequences of Marine Isolates of Thalassomonas viridans and Thalassomonas actiniarum.</title>
        <authorList>
            <person name="Olonade I."/>
            <person name="van Zyl L.J."/>
            <person name="Trindade M."/>
        </authorList>
    </citation>
    <scope>NUCLEOTIDE SEQUENCE [LARGE SCALE GENOMIC DNA]</scope>
    <source>
        <strain evidence="1 2">XOM25</strain>
    </source>
</reference>
<evidence type="ECO:0000313" key="1">
    <source>
        <dbReference type="EMBL" id="WDE08801.1"/>
    </source>
</evidence>
<proteinExistence type="predicted"/>
<protein>
    <submittedName>
        <fullName evidence="1">Uncharacterized protein</fullName>
    </submittedName>
</protein>
<dbReference type="RefSeq" id="WP_044837842.1">
    <property type="nucleotide sequence ID" value="NZ_CP059734.1"/>
</dbReference>
<dbReference type="Proteomes" id="UP000032352">
    <property type="component" value="Chromosome pTvir"/>
</dbReference>
<sequence length="138" mass="15388">MPAIQGSINGVLVEFSPNVNKDVDQRILDALKRVIKTDIASDHTLMKIYISSANDQHELPSRHVQGKGKAVDISRINGMKMSVNYPGDATVKAIVDALQTEFENYPHKRENFGPFFKKKLGEPYSVSGHSDHIHFSVN</sequence>
<gene>
    <name evidence="1" type="ORF">SG34_033450</name>
</gene>
<evidence type="ECO:0000313" key="2">
    <source>
        <dbReference type="Proteomes" id="UP000032352"/>
    </source>
</evidence>
<dbReference type="KEGG" id="tvd:SG34_033450"/>
<organism evidence="1 2">
    <name type="scientific">Thalassomonas viridans</name>
    <dbReference type="NCBI Taxonomy" id="137584"/>
    <lineage>
        <taxon>Bacteria</taxon>
        <taxon>Pseudomonadati</taxon>
        <taxon>Pseudomonadota</taxon>
        <taxon>Gammaproteobacteria</taxon>
        <taxon>Alteromonadales</taxon>
        <taxon>Colwelliaceae</taxon>
        <taxon>Thalassomonas</taxon>
    </lineage>
</organism>
<keyword evidence="2" id="KW-1185">Reference proteome</keyword>